<keyword evidence="1" id="KW-0472">Membrane</keyword>
<dbReference type="AlphaFoldDB" id="A0A8J8PAB6"/>
<accession>A0A8J8PAB6</accession>
<dbReference type="InterPro" id="IPR055942">
    <property type="entry name" value="DUF7520"/>
</dbReference>
<evidence type="ECO:0000313" key="3">
    <source>
        <dbReference type="Proteomes" id="UP000705823"/>
    </source>
</evidence>
<feature type="transmembrane region" description="Helical" evidence="1">
    <location>
        <begin position="12"/>
        <end position="32"/>
    </location>
</feature>
<dbReference type="Proteomes" id="UP000705823">
    <property type="component" value="Unassembled WGS sequence"/>
</dbReference>
<dbReference type="Pfam" id="PF24364">
    <property type="entry name" value="DUF7520"/>
    <property type="match status" value="1"/>
</dbReference>
<evidence type="ECO:0000256" key="1">
    <source>
        <dbReference type="SAM" id="Phobius"/>
    </source>
</evidence>
<reference evidence="2" key="1">
    <citation type="submission" date="2019-02" db="EMBL/GenBank/DDBJ databases">
        <title>Halonotius sp. a new haloarchaeum isolated from saline soil.</title>
        <authorList>
            <person name="Duran-Viseras A."/>
            <person name="Sanchez-Porro C."/>
            <person name="Ventosa A."/>
        </authorList>
    </citation>
    <scope>NUCLEOTIDE SEQUENCE</scope>
    <source>
        <strain evidence="2">F15B</strain>
    </source>
</reference>
<evidence type="ECO:0000313" key="2">
    <source>
        <dbReference type="EMBL" id="TQQ78764.1"/>
    </source>
</evidence>
<keyword evidence="1" id="KW-1133">Transmembrane helix</keyword>
<keyword evidence="3" id="KW-1185">Reference proteome</keyword>
<name>A0A8J8PAB6_9EURY</name>
<gene>
    <name evidence="2" type="ORF">EGH24_13060</name>
</gene>
<proteinExistence type="predicted"/>
<dbReference type="EMBL" id="RKLU01000008">
    <property type="protein sequence ID" value="TQQ78764.1"/>
    <property type="molecule type" value="Genomic_DNA"/>
</dbReference>
<dbReference type="OrthoDB" id="210904at2157"/>
<protein>
    <submittedName>
        <fullName evidence="2">Cox cluster protein</fullName>
    </submittedName>
</protein>
<organism evidence="2 3">
    <name type="scientific">Halonotius terrestris</name>
    <dbReference type="NCBI Taxonomy" id="2487750"/>
    <lineage>
        <taxon>Archaea</taxon>
        <taxon>Methanobacteriati</taxon>
        <taxon>Methanobacteriota</taxon>
        <taxon>Stenosarchaea group</taxon>
        <taxon>Halobacteria</taxon>
        <taxon>Halobacteriales</taxon>
        <taxon>Haloferacaceae</taxon>
        <taxon>Halonotius</taxon>
    </lineage>
</organism>
<sequence length="87" mass="9273">MSSRISGQQIVVGVYLVIVCFTGIAVYLTAGAVDEINAPRFVFLIEFPANRLGLATSSALTIAVVLGVLSDLVMMISERLDDAKLNN</sequence>
<keyword evidence="1" id="KW-0812">Transmembrane</keyword>
<comment type="caution">
    <text evidence="2">The sequence shown here is derived from an EMBL/GenBank/DDBJ whole genome shotgun (WGS) entry which is preliminary data.</text>
</comment>
<feature type="transmembrane region" description="Helical" evidence="1">
    <location>
        <begin position="52"/>
        <end position="74"/>
    </location>
</feature>